<dbReference type="InterPro" id="IPR004358">
    <property type="entry name" value="Sig_transdc_His_kin-like_C"/>
</dbReference>
<evidence type="ECO:0000256" key="2">
    <source>
        <dbReference type="ARBA" id="ARBA00012438"/>
    </source>
</evidence>
<dbReference type="RefSeq" id="WP_080892022.1">
    <property type="nucleotide sequence ID" value="NZ_JYHK01000075.1"/>
</dbReference>
<dbReference type="AlphaFoldDB" id="A0A0Q0H826"/>
<dbReference type="InterPro" id="IPR011006">
    <property type="entry name" value="CheY-like_superfamily"/>
</dbReference>
<feature type="modified residue" description="4-aspartylphosphate" evidence="4">
    <location>
        <position position="339"/>
    </location>
</feature>
<dbReference type="Pfam" id="PF00072">
    <property type="entry name" value="Response_reg"/>
    <property type="match status" value="1"/>
</dbReference>
<comment type="catalytic activity">
    <reaction evidence="1">
        <text>ATP + protein L-histidine = ADP + protein N-phospho-L-histidine.</text>
        <dbReference type="EC" id="2.7.13.3"/>
    </reaction>
</comment>
<dbReference type="EC" id="2.7.13.3" evidence="2"/>
<sequence length="409" mass="44392">MAQEPKVTLTRQANLKPLYVLDFQMLTQHEMEAVGQLAGGLAHDFNNLLAGISGSLELMHARIRQGRLSDVDRYMTSAQRAAEQAAVLTHRLLAFSQRQILDPRPVDVNRLLSDMHERIQHTLGPDISFEIIRASKLYAILVDSSQLENALLNVFANARDAMPGGGRITVKTSNTWLDETARDVQDLPEGRYVSLCVTDNGVGMSSETLSKAFEPFFTTKPMGGGTGLGLSMIYGFARQSGGHACIQSAVTQGTTVCLYLPVCHGGHGKPVQDRVKQPSVPDQSEHNTTVLVVDDEPIVRLLITDILGELGYTAIAAGDSAKGLELLQSDAHIDLLVSDVGLPGVTNGRQMVDAARMSRPNLKVLFITAYADNAILGNGYLTRNMAVLTKPFTLETLAARVRNMLEAES</sequence>
<dbReference type="Pfam" id="PF02518">
    <property type="entry name" value="HATPase_c"/>
    <property type="match status" value="1"/>
</dbReference>
<feature type="domain" description="Response regulatory" evidence="6">
    <location>
        <begin position="289"/>
        <end position="405"/>
    </location>
</feature>
<dbReference type="SMART" id="SM00388">
    <property type="entry name" value="HisKA"/>
    <property type="match status" value="1"/>
</dbReference>
<dbReference type="PRINTS" id="PR00344">
    <property type="entry name" value="BCTRLSENSOR"/>
</dbReference>
<gene>
    <name evidence="7" type="ORF">ALO40_04162</name>
</gene>
<dbReference type="PROSITE" id="PS50109">
    <property type="entry name" value="HIS_KIN"/>
    <property type="match status" value="1"/>
</dbReference>
<dbReference type="PANTHER" id="PTHR43065:SF42">
    <property type="entry name" value="TWO-COMPONENT SENSOR PPRA"/>
    <property type="match status" value="1"/>
</dbReference>
<feature type="domain" description="Histidine kinase" evidence="5">
    <location>
        <begin position="40"/>
        <end position="264"/>
    </location>
</feature>
<dbReference type="SMART" id="SM00387">
    <property type="entry name" value="HATPase_c"/>
    <property type="match status" value="1"/>
</dbReference>
<dbReference type="InterPro" id="IPR005467">
    <property type="entry name" value="His_kinase_dom"/>
</dbReference>
<dbReference type="Proteomes" id="UP000050317">
    <property type="component" value="Unassembled WGS sequence"/>
</dbReference>
<dbReference type="GO" id="GO:0000155">
    <property type="term" value="F:phosphorelay sensor kinase activity"/>
    <property type="evidence" value="ECO:0007669"/>
    <property type="project" value="InterPro"/>
</dbReference>
<dbReference type="EMBL" id="LJRR01000092">
    <property type="protein sequence ID" value="KPZ22202.1"/>
    <property type="molecule type" value="Genomic_DNA"/>
</dbReference>
<dbReference type="InterPro" id="IPR001789">
    <property type="entry name" value="Sig_transdc_resp-reg_receiver"/>
</dbReference>
<dbReference type="PROSITE" id="PS50110">
    <property type="entry name" value="RESPONSE_REGULATORY"/>
    <property type="match status" value="1"/>
</dbReference>
<organism evidence="7 8">
    <name type="scientific">Pseudomonas syringae pv. viburni</name>
    <dbReference type="NCBI Taxonomy" id="251703"/>
    <lineage>
        <taxon>Bacteria</taxon>
        <taxon>Pseudomonadati</taxon>
        <taxon>Pseudomonadota</taxon>
        <taxon>Gammaproteobacteria</taxon>
        <taxon>Pseudomonadales</taxon>
        <taxon>Pseudomonadaceae</taxon>
        <taxon>Pseudomonas</taxon>
    </lineage>
</organism>
<evidence type="ECO:0000256" key="1">
    <source>
        <dbReference type="ARBA" id="ARBA00000085"/>
    </source>
</evidence>
<dbReference type="PANTHER" id="PTHR43065">
    <property type="entry name" value="SENSOR HISTIDINE KINASE"/>
    <property type="match status" value="1"/>
</dbReference>
<keyword evidence="7" id="KW-0418">Kinase</keyword>
<dbReference type="SUPFAM" id="SSF55874">
    <property type="entry name" value="ATPase domain of HSP90 chaperone/DNA topoisomerase II/histidine kinase"/>
    <property type="match status" value="1"/>
</dbReference>
<accession>A0A0Q0H826</accession>
<proteinExistence type="predicted"/>
<dbReference type="InterPro" id="IPR036890">
    <property type="entry name" value="HATPase_C_sf"/>
</dbReference>
<dbReference type="SUPFAM" id="SSF52172">
    <property type="entry name" value="CheY-like"/>
    <property type="match status" value="1"/>
</dbReference>
<keyword evidence="7" id="KW-0808">Transferase</keyword>
<evidence type="ECO:0000256" key="4">
    <source>
        <dbReference type="PROSITE-ProRule" id="PRU00169"/>
    </source>
</evidence>
<keyword evidence="3 4" id="KW-0597">Phosphoprotein</keyword>
<dbReference type="Pfam" id="PF00512">
    <property type="entry name" value="HisKA"/>
    <property type="match status" value="1"/>
</dbReference>
<dbReference type="CDD" id="cd00082">
    <property type="entry name" value="HisKA"/>
    <property type="match status" value="1"/>
</dbReference>
<dbReference type="PATRIC" id="fig|251703.9.peg.5812"/>
<dbReference type="InterPro" id="IPR036097">
    <property type="entry name" value="HisK_dim/P_sf"/>
</dbReference>
<comment type="caution">
    <text evidence="7">The sequence shown here is derived from an EMBL/GenBank/DDBJ whole genome shotgun (WGS) entry which is preliminary data.</text>
</comment>
<reference evidence="7 8" key="1">
    <citation type="submission" date="2015-09" db="EMBL/GenBank/DDBJ databases">
        <title>Genome announcement of multiple Pseudomonas syringae strains.</title>
        <authorList>
            <person name="Thakur S."/>
            <person name="Wang P.W."/>
            <person name="Gong Y."/>
            <person name="Weir B.S."/>
            <person name="Guttman D.S."/>
        </authorList>
    </citation>
    <scope>NUCLEOTIDE SEQUENCE [LARGE SCALE GENOMIC DNA]</scope>
    <source>
        <strain evidence="7 8">ICMP3963</strain>
    </source>
</reference>
<dbReference type="InterPro" id="IPR003594">
    <property type="entry name" value="HATPase_dom"/>
</dbReference>
<name>A0A0Q0H826_9PSED</name>
<dbReference type="Gene3D" id="3.40.50.2300">
    <property type="match status" value="1"/>
</dbReference>
<dbReference type="Gene3D" id="3.30.565.10">
    <property type="entry name" value="Histidine kinase-like ATPase, C-terminal domain"/>
    <property type="match status" value="1"/>
</dbReference>
<evidence type="ECO:0000313" key="7">
    <source>
        <dbReference type="EMBL" id="KPZ22202.1"/>
    </source>
</evidence>
<evidence type="ECO:0000256" key="3">
    <source>
        <dbReference type="ARBA" id="ARBA00022553"/>
    </source>
</evidence>
<dbReference type="SMART" id="SM00448">
    <property type="entry name" value="REC"/>
    <property type="match status" value="1"/>
</dbReference>
<dbReference type="SUPFAM" id="SSF47384">
    <property type="entry name" value="Homodimeric domain of signal transducing histidine kinase"/>
    <property type="match status" value="1"/>
</dbReference>
<evidence type="ECO:0000259" key="6">
    <source>
        <dbReference type="PROSITE" id="PS50110"/>
    </source>
</evidence>
<dbReference type="Gene3D" id="1.10.287.130">
    <property type="match status" value="1"/>
</dbReference>
<protein>
    <recommendedName>
        <fullName evidence="2">histidine kinase</fullName>
        <ecNumber evidence="2">2.7.13.3</ecNumber>
    </recommendedName>
</protein>
<evidence type="ECO:0000313" key="8">
    <source>
        <dbReference type="Proteomes" id="UP000050317"/>
    </source>
</evidence>
<dbReference type="InterPro" id="IPR003661">
    <property type="entry name" value="HisK_dim/P_dom"/>
</dbReference>
<evidence type="ECO:0000259" key="5">
    <source>
        <dbReference type="PROSITE" id="PS50109"/>
    </source>
</evidence>